<dbReference type="Proteomes" id="UP001595961">
    <property type="component" value="Unassembled WGS sequence"/>
</dbReference>
<evidence type="ECO:0000313" key="2">
    <source>
        <dbReference type="Proteomes" id="UP001595961"/>
    </source>
</evidence>
<accession>A0ABV9C0T1</accession>
<dbReference type="RefSeq" id="WP_266150834.1">
    <property type="nucleotide sequence ID" value="NZ_CP064028.1"/>
</dbReference>
<keyword evidence="2" id="KW-1185">Reference proteome</keyword>
<evidence type="ECO:0000313" key="1">
    <source>
        <dbReference type="EMBL" id="MFC4526335.1"/>
    </source>
</evidence>
<gene>
    <name evidence="1" type="ORF">ACFO5W_06750</name>
</gene>
<name>A0ABV9C0T1_9GAMM</name>
<protein>
    <submittedName>
        <fullName evidence="1">Uncharacterized protein</fullName>
    </submittedName>
</protein>
<sequence length="72" mass="7834">MLAMHCTGIHALARLFANSEAFRDVQANCQSVEPGHWPLNGHITDDLFTALLVLSERAEALSQSLPDSTDAK</sequence>
<dbReference type="EMBL" id="JBHSGA010000011">
    <property type="protein sequence ID" value="MFC4526335.1"/>
    <property type="molecule type" value="Genomic_DNA"/>
</dbReference>
<comment type="caution">
    <text evidence="1">The sequence shown here is derived from an EMBL/GenBank/DDBJ whole genome shotgun (WGS) entry which is preliminary data.</text>
</comment>
<organism evidence="1 2">
    <name type="scientific">Dyella halodurans</name>
    <dbReference type="NCBI Taxonomy" id="1920171"/>
    <lineage>
        <taxon>Bacteria</taxon>
        <taxon>Pseudomonadati</taxon>
        <taxon>Pseudomonadota</taxon>
        <taxon>Gammaproteobacteria</taxon>
        <taxon>Lysobacterales</taxon>
        <taxon>Rhodanobacteraceae</taxon>
        <taxon>Dyella</taxon>
    </lineage>
</organism>
<proteinExistence type="predicted"/>
<reference evidence="2" key="1">
    <citation type="journal article" date="2019" name="Int. J. Syst. Evol. Microbiol.">
        <title>The Global Catalogue of Microorganisms (GCM) 10K type strain sequencing project: providing services to taxonomists for standard genome sequencing and annotation.</title>
        <authorList>
            <consortium name="The Broad Institute Genomics Platform"/>
            <consortium name="The Broad Institute Genome Sequencing Center for Infectious Disease"/>
            <person name="Wu L."/>
            <person name="Ma J."/>
        </authorList>
    </citation>
    <scope>NUCLEOTIDE SEQUENCE [LARGE SCALE GENOMIC DNA]</scope>
    <source>
        <strain evidence="2">CCM 4481</strain>
    </source>
</reference>